<evidence type="ECO:0000256" key="4">
    <source>
        <dbReference type="ARBA" id="ARBA00022737"/>
    </source>
</evidence>
<accession>A0A6A5VUD4</accession>
<keyword evidence="2" id="KW-0637">Prenyltransferase</keyword>
<keyword evidence="4" id="KW-0677">Repeat</keyword>
<dbReference type="InterPro" id="IPR002088">
    <property type="entry name" value="Prenyl_trans_a"/>
</dbReference>
<evidence type="ECO:0000313" key="6">
    <source>
        <dbReference type="Proteomes" id="UP000799779"/>
    </source>
</evidence>
<dbReference type="AlphaFoldDB" id="A0A6A5VUD4"/>
<keyword evidence="6" id="KW-1185">Reference proteome</keyword>
<gene>
    <name evidence="5" type="ORF">P154DRAFT_98169</name>
</gene>
<dbReference type="Pfam" id="PF01239">
    <property type="entry name" value="PPTA"/>
    <property type="match status" value="1"/>
</dbReference>
<reference evidence="5" key="1">
    <citation type="journal article" date="2020" name="Stud. Mycol.">
        <title>101 Dothideomycetes genomes: a test case for predicting lifestyles and emergence of pathogens.</title>
        <authorList>
            <person name="Haridas S."/>
            <person name="Albert R."/>
            <person name="Binder M."/>
            <person name="Bloem J."/>
            <person name="Labutti K."/>
            <person name="Salamov A."/>
            <person name="Andreopoulos B."/>
            <person name="Baker S."/>
            <person name="Barry K."/>
            <person name="Bills G."/>
            <person name="Bluhm B."/>
            <person name="Cannon C."/>
            <person name="Castanera R."/>
            <person name="Culley D."/>
            <person name="Daum C."/>
            <person name="Ezra D."/>
            <person name="Gonzalez J."/>
            <person name="Henrissat B."/>
            <person name="Kuo A."/>
            <person name="Liang C."/>
            <person name="Lipzen A."/>
            <person name="Lutzoni F."/>
            <person name="Magnuson J."/>
            <person name="Mondo S."/>
            <person name="Nolan M."/>
            <person name="Ohm R."/>
            <person name="Pangilinan J."/>
            <person name="Park H.-J."/>
            <person name="Ramirez L."/>
            <person name="Alfaro M."/>
            <person name="Sun H."/>
            <person name="Tritt A."/>
            <person name="Yoshinaga Y."/>
            <person name="Zwiers L.-H."/>
            <person name="Turgeon B."/>
            <person name="Goodwin S."/>
            <person name="Spatafora J."/>
            <person name="Crous P."/>
            <person name="Grigoriev I."/>
        </authorList>
    </citation>
    <scope>NUCLEOTIDE SEQUENCE</scope>
    <source>
        <strain evidence="5">CBS 123094</strain>
    </source>
</reference>
<proteinExistence type="inferred from homology"/>
<protein>
    <recommendedName>
        <fullName evidence="7">Protein prenylyltransferase</fullName>
    </recommendedName>
</protein>
<dbReference type="GO" id="GO:0008318">
    <property type="term" value="F:protein prenyltransferase activity"/>
    <property type="evidence" value="ECO:0007669"/>
    <property type="project" value="InterPro"/>
</dbReference>
<dbReference type="GO" id="GO:0005737">
    <property type="term" value="C:cytoplasm"/>
    <property type="evidence" value="ECO:0007669"/>
    <property type="project" value="TreeGrafter"/>
</dbReference>
<evidence type="ECO:0000256" key="3">
    <source>
        <dbReference type="ARBA" id="ARBA00022679"/>
    </source>
</evidence>
<evidence type="ECO:0000256" key="2">
    <source>
        <dbReference type="ARBA" id="ARBA00022602"/>
    </source>
</evidence>
<comment type="similarity">
    <text evidence="1">Belongs to the protein prenyltransferase subunit alpha family.</text>
</comment>
<dbReference type="Gene3D" id="1.25.40.120">
    <property type="entry name" value="Protein prenylyltransferase"/>
    <property type="match status" value="1"/>
</dbReference>
<dbReference type="PANTHER" id="PTHR11129:SF3">
    <property type="entry name" value="PROTEIN PRENYLTRANSFERASE ALPHA SUBUNIT REPEAT-CONTAINING PROTEIN 1"/>
    <property type="match status" value="1"/>
</dbReference>
<evidence type="ECO:0000256" key="1">
    <source>
        <dbReference type="ARBA" id="ARBA00006734"/>
    </source>
</evidence>
<dbReference type="OrthoDB" id="5358702at2759"/>
<organism evidence="5 6">
    <name type="scientific">Amniculicola lignicola CBS 123094</name>
    <dbReference type="NCBI Taxonomy" id="1392246"/>
    <lineage>
        <taxon>Eukaryota</taxon>
        <taxon>Fungi</taxon>
        <taxon>Dikarya</taxon>
        <taxon>Ascomycota</taxon>
        <taxon>Pezizomycotina</taxon>
        <taxon>Dothideomycetes</taxon>
        <taxon>Pleosporomycetidae</taxon>
        <taxon>Pleosporales</taxon>
        <taxon>Amniculicolaceae</taxon>
        <taxon>Amniculicola</taxon>
    </lineage>
</organism>
<sequence>MTTSGPPLTADHAEAYSQLVTCFNEHLDEIFEFEIVPSALQSASAGIMRDGSSYGASKRFLAAAFLHARQVFQSSLEVGKEREGVSLANDASKVMLLYDPEHVTAANFRKRYLRRAKDQELFRRELVFLTSILTSPLHRHAKSPTLWSHRAWVLQQTLPAMAVSDVESYFVKNMESELDAILRAGERHPTNYYAWGYARKLFRMMENLYLDKETYHWKPEIPLFVSSSAQRLKAWCMRHPSDTSGWSFLHDFLRLLTNEPRQAIVEDVLKYAVHLRLRNESLWVFVRIILADATLEKSRRDELNQLLGNLAFAETGKDERSEFTLCATRAIAWVNANQASM</sequence>
<dbReference type="EMBL" id="ML977729">
    <property type="protein sequence ID" value="KAF1993123.1"/>
    <property type="molecule type" value="Genomic_DNA"/>
</dbReference>
<keyword evidence="3" id="KW-0808">Transferase</keyword>
<dbReference type="SUPFAM" id="SSF48439">
    <property type="entry name" value="Protein prenylyltransferase"/>
    <property type="match status" value="1"/>
</dbReference>
<dbReference type="PANTHER" id="PTHR11129">
    <property type="entry name" value="PROTEIN FARNESYLTRANSFERASE ALPHA SUBUNIT/RAB GERANYLGERANYL TRANSFERASE ALPHA SUBUNIT"/>
    <property type="match status" value="1"/>
</dbReference>
<dbReference type="Proteomes" id="UP000799779">
    <property type="component" value="Unassembled WGS sequence"/>
</dbReference>
<name>A0A6A5VUD4_9PLEO</name>
<evidence type="ECO:0000313" key="5">
    <source>
        <dbReference type="EMBL" id="KAF1993123.1"/>
    </source>
</evidence>
<evidence type="ECO:0008006" key="7">
    <source>
        <dbReference type="Google" id="ProtNLM"/>
    </source>
</evidence>